<dbReference type="Gene3D" id="1.20.120.160">
    <property type="entry name" value="HPT domain"/>
    <property type="match status" value="1"/>
</dbReference>
<dbReference type="InterPro" id="IPR008207">
    <property type="entry name" value="Sig_transdc_His_kin_Hpt_dom"/>
</dbReference>
<evidence type="ECO:0000313" key="4">
    <source>
        <dbReference type="Proteomes" id="UP000184406"/>
    </source>
</evidence>
<accession>A0A1M5C0A4</accession>
<gene>
    <name evidence="3" type="ORF">SAMN03080594_104313</name>
</gene>
<reference evidence="4" key="1">
    <citation type="submission" date="2016-11" db="EMBL/GenBank/DDBJ databases">
        <authorList>
            <person name="Varghese N."/>
            <person name="Submissions S."/>
        </authorList>
    </citation>
    <scope>NUCLEOTIDE SEQUENCE [LARGE SCALE GENOMIC DNA]</scope>
    <source>
        <strain evidence="4">DSM 17539</strain>
    </source>
</reference>
<evidence type="ECO:0000259" key="2">
    <source>
        <dbReference type="PROSITE" id="PS50894"/>
    </source>
</evidence>
<name>A0A1M5C0A4_9FLAO</name>
<feature type="modified residue" description="Phosphohistidine" evidence="1">
    <location>
        <position position="56"/>
    </location>
</feature>
<dbReference type="RefSeq" id="WP_084532601.1">
    <property type="nucleotide sequence ID" value="NZ_FQUX01000004.1"/>
</dbReference>
<dbReference type="PROSITE" id="PS50894">
    <property type="entry name" value="HPT"/>
    <property type="match status" value="1"/>
</dbReference>
<keyword evidence="4" id="KW-1185">Reference proteome</keyword>
<dbReference type="AlphaFoldDB" id="A0A1M5C0A4"/>
<dbReference type="OrthoDB" id="1441381at2"/>
<evidence type="ECO:0000256" key="1">
    <source>
        <dbReference type="PROSITE-ProRule" id="PRU00110"/>
    </source>
</evidence>
<feature type="domain" description="HPt" evidence="2">
    <location>
        <begin position="17"/>
        <end position="106"/>
    </location>
</feature>
<sequence length="106" mass="12561">MIETPNLNYIKELAGEDIEFEKKFIHIIKKEFPEEVDTYLEQIQTNELLMAAETVHKLKHKFNILGLEKAYGYAVTYEEDLREGNNKMDMDFRSILQKITKYLTTI</sequence>
<dbReference type="EMBL" id="FQUX01000004">
    <property type="protein sequence ID" value="SHF48159.1"/>
    <property type="molecule type" value="Genomic_DNA"/>
</dbReference>
<evidence type="ECO:0000313" key="3">
    <source>
        <dbReference type="EMBL" id="SHF48159.1"/>
    </source>
</evidence>
<dbReference type="SUPFAM" id="SSF47226">
    <property type="entry name" value="Histidine-containing phosphotransfer domain, HPT domain"/>
    <property type="match status" value="1"/>
</dbReference>
<dbReference type="Proteomes" id="UP000184406">
    <property type="component" value="Unassembled WGS sequence"/>
</dbReference>
<proteinExistence type="predicted"/>
<protein>
    <recommendedName>
        <fullName evidence="2">HPt domain-containing protein</fullName>
    </recommendedName>
</protein>
<dbReference type="GO" id="GO:0004672">
    <property type="term" value="F:protein kinase activity"/>
    <property type="evidence" value="ECO:0007669"/>
    <property type="project" value="UniProtKB-ARBA"/>
</dbReference>
<organism evidence="3 4">
    <name type="scientific">Arenibacter palladensis</name>
    <dbReference type="NCBI Taxonomy" id="237373"/>
    <lineage>
        <taxon>Bacteria</taxon>
        <taxon>Pseudomonadati</taxon>
        <taxon>Bacteroidota</taxon>
        <taxon>Flavobacteriia</taxon>
        <taxon>Flavobacteriales</taxon>
        <taxon>Flavobacteriaceae</taxon>
        <taxon>Arenibacter</taxon>
    </lineage>
</organism>
<dbReference type="GO" id="GO:0000160">
    <property type="term" value="P:phosphorelay signal transduction system"/>
    <property type="evidence" value="ECO:0007669"/>
    <property type="project" value="InterPro"/>
</dbReference>
<keyword evidence="1" id="KW-0597">Phosphoprotein</keyword>
<dbReference type="InterPro" id="IPR036641">
    <property type="entry name" value="HPT_dom_sf"/>
</dbReference>